<dbReference type="PROSITE" id="PS50889">
    <property type="entry name" value="S4"/>
    <property type="match status" value="1"/>
</dbReference>
<evidence type="ECO:0000256" key="8">
    <source>
        <dbReference type="PROSITE-ProRule" id="PRU00182"/>
    </source>
</evidence>
<comment type="catalytic activity">
    <reaction evidence="9">
        <text>a uridine in RNA = a pseudouridine in RNA</text>
        <dbReference type="Rhea" id="RHEA:48348"/>
        <dbReference type="Rhea" id="RHEA-COMP:12068"/>
        <dbReference type="Rhea" id="RHEA-COMP:12069"/>
        <dbReference type="ChEBI" id="CHEBI:65314"/>
        <dbReference type="ChEBI" id="CHEBI:65315"/>
    </reaction>
</comment>
<dbReference type="EMBL" id="FO203512">
    <property type="protein sequence ID" value="CCK76185.1"/>
    <property type="molecule type" value="Genomic_DNA"/>
</dbReference>
<name>R4YN14_OLEAN</name>
<evidence type="ECO:0000256" key="5">
    <source>
        <dbReference type="ARBA" id="ARBA00022884"/>
    </source>
</evidence>
<dbReference type="InterPro" id="IPR006145">
    <property type="entry name" value="PsdUridine_synth_RsuA/RluA"/>
</dbReference>
<dbReference type="PANTHER" id="PTHR21600">
    <property type="entry name" value="MITOCHONDRIAL RNA PSEUDOURIDINE SYNTHASE"/>
    <property type="match status" value="1"/>
</dbReference>
<dbReference type="CDD" id="cd02869">
    <property type="entry name" value="PseudoU_synth_RluA_like"/>
    <property type="match status" value="1"/>
</dbReference>
<dbReference type="NCBIfam" id="TIGR00005">
    <property type="entry name" value="rluA_subfam"/>
    <property type="match status" value="1"/>
</dbReference>
<dbReference type="HOGENOM" id="CLU_016902_1_1_6"/>
<dbReference type="AlphaFoldDB" id="R4YN14"/>
<dbReference type="InterPro" id="IPR006225">
    <property type="entry name" value="PsdUridine_synth_RluC/D"/>
</dbReference>
<keyword evidence="4" id="KW-0698">rRNA processing</keyword>
<evidence type="ECO:0000313" key="11">
    <source>
        <dbReference type="EMBL" id="CCK76185.1"/>
    </source>
</evidence>
<feature type="domain" description="RNA-binding S4" evidence="10">
    <location>
        <begin position="23"/>
        <end position="84"/>
    </location>
</feature>
<dbReference type="SUPFAM" id="SSF55120">
    <property type="entry name" value="Pseudouridine synthase"/>
    <property type="match status" value="1"/>
</dbReference>
<proteinExistence type="inferred from homology"/>
<dbReference type="OrthoDB" id="9807829at2"/>
<dbReference type="PROSITE" id="PS01129">
    <property type="entry name" value="PSI_RLU"/>
    <property type="match status" value="1"/>
</dbReference>
<dbReference type="Gene3D" id="3.10.290.10">
    <property type="entry name" value="RNA-binding S4 domain"/>
    <property type="match status" value="1"/>
</dbReference>
<dbReference type="PATRIC" id="fig|698738.3.peg.2078"/>
<organism evidence="11 12">
    <name type="scientific">Oleispira antarctica RB-8</name>
    <dbReference type="NCBI Taxonomy" id="698738"/>
    <lineage>
        <taxon>Bacteria</taxon>
        <taxon>Pseudomonadati</taxon>
        <taxon>Pseudomonadota</taxon>
        <taxon>Gammaproteobacteria</taxon>
        <taxon>Oceanospirillales</taxon>
        <taxon>Oceanospirillaceae</taxon>
        <taxon>Oleispira</taxon>
    </lineage>
</organism>
<dbReference type="EC" id="5.4.99.-" evidence="9"/>
<dbReference type="Pfam" id="PF01479">
    <property type="entry name" value="S4"/>
    <property type="match status" value="1"/>
</dbReference>
<protein>
    <recommendedName>
        <fullName evidence="9">Pseudouridine synthase</fullName>
        <ecNumber evidence="9">5.4.99.-</ecNumber>
    </recommendedName>
</protein>
<dbReference type="InterPro" id="IPR006224">
    <property type="entry name" value="PsdUridine_synth_RluA-like_CS"/>
</dbReference>
<dbReference type="InterPro" id="IPR020103">
    <property type="entry name" value="PsdUridine_synth_cat_dom_sf"/>
</dbReference>
<evidence type="ECO:0000256" key="2">
    <source>
        <dbReference type="ARBA" id="ARBA00002876"/>
    </source>
</evidence>
<dbReference type="GO" id="GO:0000455">
    <property type="term" value="P:enzyme-directed rRNA pseudouridine synthesis"/>
    <property type="evidence" value="ECO:0007669"/>
    <property type="project" value="UniProtKB-ARBA"/>
</dbReference>
<dbReference type="CDD" id="cd00165">
    <property type="entry name" value="S4"/>
    <property type="match status" value="1"/>
</dbReference>
<comment type="function">
    <text evidence="2">Responsible for synthesis of pseudouridine from uracil at positions 955, 2504 and 2580 in 23S ribosomal RNA.</text>
</comment>
<gene>
    <name evidence="11" type="primary">rluC</name>
    <name evidence="11" type="ORF">OLEAN_C20090</name>
</gene>
<evidence type="ECO:0000256" key="7">
    <source>
        <dbReference type="PIRSR" id="PIRSR606225-1"/>
    </source>
</evidence>
<accession>R4YN14</accession>
<keyword evidence="12" id="KW-1185">Reference proteome</keyword>
<comment type="catalytic activity">
    <reaction evidence="1">
        <text>uridine(955/2504/2580) in 23S rRNA = pseudouridine(955/2504/2580) in 23S rRNA</text>
        <dbReference type="Rhea" id="RHEA:42528"/>
        <dbReference type="Rhea" id="RHEA-COMP:10099"/>
        <dbReference type="Rhea" id="RHEA-COMP:10100"/>
        <dbReference type="ChEBI" id="CHEBI:65314"/>
        <dbReference type="ChEBI" id="CHEBI:65315"/>
        <dbReference type="EC" id="5.4.99.24"/>
    </reaction>
</comment>
<feature type="active site" evidence="7">
    <location>
        <position position="147"/>
    </location>
</feature>
<dbReference type="InterPro" id="IPR050188">
    <property type="entry name" value="RluA_PseudoU_synthase"/>
</dbReference>
<dbReference type="GO" id="GO:0003723">
    <property type="term" value="F:RNA binding"/>
    <property type="evidence" value="ECO:0007669"/>
    <property type="project" value="UniProtKB-KW"/>
</dbReference>
<evidence type="ECO:0000256" key="6">
    <source>
        <dbReference type="ARBA" id="ARBA00023235"/>
    </source>
</evidence>
<reference evidence="11 12" key="1">
    <citation type="journal article" date="2013" name="Nat. Commun.">
        <title>Genome sequence and functional genomic analysis of the oil-degrading bacterium Oleispira antarctica.</title>
        <authorList>
            <person name="Kube M."/>
            <person name="Chernikova T.N."/>
            <person name="Al-Ramahi Y."/>
            <person name="Beloqui A."/>
            <person name="Lopez-Cortez N."/>
            <person name="Guazzaroni M.E."/>
            <person name="Heipieper H.J."/>
            <person name="Klages S."/>
            <person name="Kotsyurbenko O.R."/>
            <person name="Langer I."/>
            <person name="Nechitaylo T.Y."/>
            <person name="Lunsdorf H."/>
            <person name="Fernandez M."/>
            <person name="Juarez S."/>
            <person name="Ciordia S."/>
            <person name="Singer A."/>
            <person name="Kagan O."/>
            <person name="Egorova O."/>
            <person name="Petit P.A."/>
            <person name="Stogios P."/>
            <person name="Kim Y."/>
            <person name="Tchigvintsev A."/>
            <person name="Flick R."/>
            <person name="Denaro R."/>
            <person name="Genovese M."/>
            <person name="Albar J.P."/>
            <person name="Reva O.N."/>
            <person name="Martinez-Gomariz M."/>
            <person name="Tran H."/>
            <person name="Ferrer M."/>
            <person name="Savchenko A."/>
            <person name="Yakunin A.F."/>
            <person name="Yakimov M.M."/>
            <person name="Golyshina O.V."/>
            <person name="Reinhardt R."/>
            <person name="Golyshin P.N."/>
        </authorList>
    </citation>
    <scope>NUCLEOTIDE SEQUENCE [LARGE SCALE GENOMIC DNA]</scope>
</reference>
<dbReference type="SMART" id="SM00363">
    <property type="entry name" value="S4"/>
    <property type="match status" value="1"/>
</dbReference>
<dbReference type="KEGG" id="oai:OLEAN_C20090"/>
<evidence type="ECO:0000256" key="4">
    <source>
        <dbReference type="ARBA" id="ARBA00022552"/>
    </source>
</evidence>
<dbReference type="PANTHER" id="PTHR21600:SF92">
    <property type="entry name" value="RIBOSOMAL LARGE SUBUNIT PSEUDOURIDINE SYNTHASE C"/>
    <property type="match status" value="1"/>
</dbReference>
<dbReference type="InterPro" id="IPR036986">
    <property type="entry name" value="S4_RNA-bd_sf"/>
</dbReference>
<comment type="similarity">
    <text evidence="3 9">Belongs to the pseudouridine synthase RluA family.</text>
</comment>
<evidence type="ECO:0000313" key="12">
    <source>
        <dbReference type="Proteomes" id="UP000032749"/>
    </source>
</evidence>
<sequence>MPAESYNTNQVNLITIDEDHDGQRIDNFLLTLLKGAPRSLVYKLLRKGEVRINKKRAKPVQRLAIGDIVRVAPVSIKETSNEEVVVPTSQAEIIGNSILFEDEFYIAVNKPSGMAVHGGSGIKLGLIELMRAMRPQQKFLELVHRLDRDTSGVILIAKKRSALVAVQKLFQGQKAIDKRYLALVHGEWPDFQDRVDVPLKKNEVQGGERMVRVEDDGKASLTKFKVLDRSSRYTLVEARPITGRTHQIRVHCQYAGCGIAGDPKYLNKVEQAVDKQVGIKRLCLHAYRLAFVHPMTEELIEITSPLEGKFLKYKEKEGLSFEL</sequence>
<evidence type="ECO:0000256" key="1">
    <source>
        <dbReference type="ARBA" id="ARBA00000381"/>
    </source>
</evidence>
<dbReference type="Proteomes" id="UP000032749">
    <property type="component" value="Chromosome"/>
</dbReference>
<dbReference type="SUPFAM" id="SSF55174">
    <property type="entry name" value="Alpha-L RNA-binding motif"/>
    <property type="match status" value="1"/>
</dbReference>
<dbReference type="Gene3D" id="3.30.2350.10">
    <property type="entry name" value="Pseudouridine synthase"/>
    <property type="match status" value="1"/>
</dbReference>
<dbReference type="Pfam" id="PF00849">
    <property type="entry name" value="PseudoU_synth_2"/>
    <property type="match status" value="1"/>
</dbReference>
<evidence type="ECO:0000256" key="3">
    <source>
        <dbReference type="ARBA" id="ARBA00010876"/>
    </source>
</evidence>
<keyword evidence="6 9" id="KW-0413">Isomerase</keyword>
<evidence type="ECO:0000256" key="9">
    <source>
        <dbReference type="RuleBase" id="RU362028"/>
    </source>
</evidence>
<keyword evidence="5 8" id="KW-0694">RNA-binding</keyword>
<dbReference type="GO" id="GO:0160141">
    <property type="term" value="F:23S rRNA pseudouridine(955/2504/2580) synthase activity"/>
    <property type="evidence" value="ECO:0007669"/>
    <property type="project" value="UniProtKB-EC"/>
</dbReference>
<dbReference type="InterPro" id="IPR002942">
    <property type="entry name" value="S4_RNA-bd"/>
</dbReference>
<evidence type="ECO:0000259" key="10">
    <source>
        <dbReference type="SMART" id="SM00363"/>
    </source>
</evidence>
<dbReference type="STRING" id="698738.OLEAN_C20090"/>